<dbReference type="SUPFAM" id="SSF50998">
    <property type="entry name" value="Quinoprotein alcohol dehydrogenase-like"/>
    <property type="match status" value="1"/>
</dbReference>
<dbReference type="AlphaFoldDB" id="A0A6M3JB38"/>
<evidence type="ECO:0000313" key="1">
    <source>
        <dbReference type="EMBL" id="QJA66405.1"/>
    </source>
</evidence>
<dbReference type="EMBL" id="MT141554">
    <property type="protein sequence ID" value="QJA66405.1"/>
    <property type="molecule type" value="Genomic_DNA"/>
</dbReference>
<proteinExistence type="predicted"/>
<dbReference type="InterPro" id="IPR011047">
    <property type="entry name" value="Quinoprotein_ADH-like_sf"/>
</dbReference>
<protein>
    <submittedName>
        <fullName evidence="1">Uncharacterized protein</fullName>
    </submittedName>
</protein>
<evidence type="ECO:0000313" key="2">
    <source>
        <dbReference type="EMBL" id="QJA75396.1"/>
    </source>
</evidence>
<accession>A0A6M3JB38</accession>
<sequence length="515" mass="57397">MPTNLTKHEEEKEIVIDASEFSGGMNSAAAPEALEQQVPLIQNMYYNSSSGRLRTRHPFKRYSTAVVPGAEPITGIIHFDSEFHVMGQNSGTHTLYYLDANLAPQSIGAVNGTAYPSFVKYGGDLCFANGAAPEEVTTGRVLTDIANAPSDALCLIEKNQQLGVVGDSNNPDLYAESSVIDKDVWAGGTSEQYSLGYKDDNLEIVGCSHGPGGYVILWKYGRSGRSIWMLDPNAVSPVAHLISEDVGIPNHRCTARVLGRLWIMDEVQGPLMLEGVDATEKIVIDPQSWEIGQRILDSWTMNATHAFMCVYPPHSQIWFFPNPSVNNYIYVLHYRTGAWVRFKPASTLSFYSAYYHPADRYLYLGGSDGFIYRYTTDESAAYTDDPGGYPTSYPQKVYSKIYNLFPSHEHIIKGPIFNYRSLATGAGIIKALDDYGETLIFSDSFNIENPRKTLYEYRAKTLYEARAETLYKRSVVVKKNAQHFGADNLQFNFIIDSGAIEIHNIVLQVARGRKI</sequence>
<dbReference type="EMBL" id="MT142161">
    <property type="protein sequence ID" value="QJA75396.1"/>
    <property type="molecule type" value="Genomic_DNA"/>
</dbReference>
<reference evidence="1" key="1">
    <citation type="submission" date="2020-03" db="EMBL/GenBank/DDBJ databases">
        <title>The deep terrestrial virosphere.</title>
        <authorList>
            <person name="Holmfeldt K."/>
            <person name="Nilsson E."/>
            <person name="Simone D."/>
            <person name="Lopez-Fernandez M."/>
            <person name="Wu X."/>
            <person name="de Brujin I."/>
            <person name="Lundin D."/>
            <person name="Andersson A."/>
            <person name="Bertilsson S."/>
            <person name="Dopson M."/>
        </authorList>
    </citation>
    <scope>NUCLEOTIDE SEQUENCE</scope>
    <source>
        <strain evidence="2">MM415A01788</strain>
        <strain evidence="1">MM415B00353</strain>
    </source>
</reference>
<gene>
    <name evidence="2" type="ORF">MM415A01788_0005</name>
    <name evidence="1" type="ORF">MM415B00353_0052</name>
</gene>
<name>A0A6M3JB38_9ZZZZ</name>
<organism evidence="1">
    <name type="scientific">viral metagenome</name>
    <dbReference type="NCBI Taxonomy" id="1070528"/>
    <lineage>
        <taxon>unclassified sequences</taxon>
        <taxon>metagenomes</taxon>
        <taxon>organismal metagenomes</taxon>
    </lineage>
</organism>